<evidence type="ECO:0000256" key="3">
    <source>
        <dbReference type="ARBA" id="ARBA00022694"/>
    </source>
</evidence>
<dbReference type="OrthoDB" id="24745at2759"/>
<keyword evidence="6" id="KW-1185">Reference proteome</keyword>
<dbReference type="InterPro" id="IPR016819">
    <property type="entry name" value="RNase_P/MRP_POP5"/>
</dbReference>
<dbReference type="Proteomes" id="UP000094112">
    <property type="component" value="Unassembled WGS sequence"/>
</dbReference>
<evidence type="ECO:0000256" key="1">
    <source>
        <dbReference type="ARBA" id="ARBA00004123"/>
    </source>
</evidence>
<dbReference type="InterPro" id="IPR038085">
    <property type="entry name" value="Rnp2-like_sf"/>
</dbReference>
<dbReference type="GO" id="GO:0033204">
    <property type="term" value="F:ribonuclease P RNA binding"/>
    <property type="evidence" value="ECO:0007669"/>
    <property type="project" value="InterPro"/>
</dbReference>
<dbReference type="PANTHER" id="PTHR15441">
    <property type="entry name" value="RIBONUCLEASE P PROTEIN SUBUNIT P14"/>
    <property type="match status" value="1"/>
</dbReference>
<evidence type="ECO:0000313" key="6">
    <source>
        <dbReference type="Proteomes" id="UP000094112"/>
    </source>
</evidence>
<dbReference type="GO" id="GO:0004526">
    <property type="term" value="F:ribonuclease P activity"/>
    <property type="evidence" value="ECO:0007669"/>
    <property type="project" value="EnsemblFungi"/>
</dbReference>
<dbReference type="GO" id="GO:0005655">
    <property type="term" value="C:nucleolar ribonuclease P complex"/>
    <property type="evidence" value="ECO:0007669"/>
    <property type="project" value="EnsemblFungi"/>
</dbReference>
<gene>
    <name evidence="5" type="ORF">WICANDRAFT_24530</name>
</gene>
<dbReference type="PIRSF" id="PIRSF023803">
    <property type="entry name" value="Ribonuclease_P_prd"/>
    <property type="match status" value="1"/>
</dbReference>
<dbReference type="GO" id="GO:0001682">
    <property type="term" value="P:tRNA 5'-leader removal"/>
    <property type="evidence" value="ECO:0007669"/>
    <property type="project" value="EnsemblFungi"/>
</dbReference>
<dbReference type="GeneID" id="30198284"/>
<evidence type="ECO:0000256" key="4">
    <source>
        <dbReference type="ARBA" id="ARBA00023242"/>
    </source>
</evidence>
<dbReference type="GO" id="GO:0000171">
    <property type="term" value="F:ribonuclease MRP activity"/>
    <property type="evidence" value="ECO:0007669"/>
    <property type="project" value="EnsemblFungi"/>
</dbReference>
<dbReference type="GO" id="GO:0000447">
    <property type="term" value="P:endonucleolytic cleavage in ITS1 to separate SSU-rRNA from 5.8S rRNA and LSU-rRNA from tricistronic rRNA transcript (SSU-rRNA, 5.8S rRNA, LSU-rRNA)"/>
    <property type="evidence" value="ECO:0007669"/>
    <property type="project" value="EnsemblFungi"/>
</dbReference>
<keyword evidence="4" id="KW-0539">Nucleus</keyword>
<keyword evidence="3" id="KW-0819">tRNA processing</keyword>
<dbReference type="SUPFAM" id="SSF160350">
    <property type="entry name" value="Rnp2-like"/>
    <property type="match status" value="1"/>
</dbReference>
<dbReference type="AlphaFoldDB" id="A0A1E3P3G4"/>
<dbReference type="InterPro" id="IPR002759">
    <property type="entry name" value="Pop5/Rpp14/Rnp2-like"/>
</dbReference>
<reference evidence="5 6" key="1">
    <citation type="journal article" date="2016" name="Proc. Natl. Acad. Sci. U.S.A.">
        <title>Comparative genomics of biotechnologically important yeasts.</title>
        <authorList>
            <person name="Riley R."/>
            <person name="Haridas S."/>
            <person name="Wolfe K.H."/>
            <person name="Lopes M.R."/>
            <person name="Hittinger C.T."/>
            <person name="Goeker M."/>
            <person name="Salamov A.A."/>
            <person name="Wisecaver J.H."/>
            <person name="Long T.M."/>
            <person name="Calvey C.H."/>
            <person name="Aerts A.L."/>
            <person name="Barry K.W."/>
            <person name="Choi C."/>
            <person name="Clum A."/>
            <person name="Coughlan A.Y."/>
            <person name="Deshpande S."/>
            <person name="Douglass A.P."/>
            <person name="Hanson S.J."/>
            <person name="Klenk H.-P."/>
            <person name="LaButti K.M."/>
            <person name="Lapidus A."/>
            <person name="Lindquist E.A."/>
            <person name="Lipzen A.M."/>
            <person name="Meier-Kolthoff J.P."/>
            <person name="Ohm R.A."/>
            <person name="Otillar R.P."/>
            <person name="Pangilinan J.L."/>
            <person name="Peng Y."/>
            <person name="Rokas A."/>
            <person name="Rosa C.A."/>
            <person name="Scheuner C."/>
            <person name="Sibirny A.A."/>
            <person name="Slot J.C."/>
            <person name="Stielow J.B."/>
            <person name="Sun H."/>
            <person name="Kurtzman C.P."/>
            <person name="Blackwell M."/>
            <person name="Grigoriev I.V."/>
            <person name="Jeffries T.W."/>
        </authorList>
    </citation>
    <scope>NUCLEOTIDE SEQUENCE [LARGE SCALE GENOMIC DNA]</scope>
    <source>
        <strain evidence="6">ATCC 58044 / CBS 1984 / NCYC 433 / NRRL Y-366-8</strain>
    </source>
</reference>
<evidence type="ECO:0000256" key="2">
    <source>
        <dbReference type="ARBA" id="ARBA00010800"/>
    </source>
</evidence>
<proteinExistence type="inferred from homology"/>
<dbReference type="Pfam" id="PF01900">
    <property type="entry name" value="RNase_P_Rpp14"/>
    <property type="match status" value="1"/>
</dbReference>
<organism evidence="5 6">
    <name type="scientific">Wickerhamomyces anomalus (strain ATCC 58044 / CBS 1984 / NCYC 433 / NRRL Y-366-8)</name>
    <name type="common">Yeast</name>
    <name type="synonym">Hansenula anomala</name>
    <dbReference type="NCBI Taxonomy" id="683960"/>
    <lineage>
        <taxon>Eukaryota</taxon>
        <taxon>Fungi</taxon>
        <taxon>Dikarya</taxon>
        <taxon>Ascomycota</taxon>
        <taxon>Saccharomycotina</taxon>
        <taxon>Saccharomycetes</taxon>
        <taxon>Phaffomycetales</taxon>
        <taxon>Wickerhamomycetaceae</taxon>
        <taxon>Wickerhamomyces</taxon>
    </lineage>
</organism>
<dbReference type="PANTHER" id="PTHR15441:SF2">
    <property type="entry name" value="RIBONUCLEASE P_MRP PROTEIN SUBUNIT POP5"/>
    <property type="match status" value="1"/>
</dbReference>
<dbReference type="GO" id="GO:0000172">
    <property type="term" value="C:ribonuclease MRP complex"/>
    <property type="evidence" value="ECO:0007669"/>
    <property type="project" value="EnsemblFungi"/>
</dbReference>
<dbReference type="EMBL" id="KV454210">
    <property type="protein sequence ID" value="ODQ60019.1"/>
    <property type="molecule type" value="Genomic_DNA"/>
</dbReference>
<dbReference type="RefSeq" id="XP_019039226.1">
    <property type="nucleotide sequence ID" value="XM_019181038.1"/>
</dbReference>
<dbReference type="STRING" id="683960.A0A1E3P3G4"/>
<accession>A0A1E3P3G4</accession>
<comment type="similarity">
    <text evidence="2">Belongs to the eukaryotic/archaeal RNase P protein component 2 family.</text>
</comment>
<dbReference type="HAMAP" id="MF_00755">
    <property type="entry name" value="RNase_P_2"/>
    <property type="match status" value="1"/>
</dbReference>
<comment type="subcellular location">
    <subcellularLocation>
        <location evidence="1">Nucleus</location>
    </subcellularLocation>
</comment>
<dbReference type="GO" id="GO:0000294">
    <property type="term" value="P:nuclear-transcribed mRNA catabolic process, RNase MRP-dependent"/>
    <property type="evidence" value="ECO:0007669"/>
    <property type="project" value="EnsemblFungi"/>
</dbReference>
<sequence length="133" mass="14988">MVRLKARYILFDVIYPNVEKEQSNYGKKASLMQLHSTSQNINLRLIAELVKKNIKILFGDQGSGTAASSLIVKYFSQKTSTGIIRCSRDYHKLVCAALTMITKLNGKDVIVRIIRISGTIRKSEQAAIDRNKK</sequence>
<evidence type="ECO:0000313" key="5">
    <source>
        <dbReference type="EMBL" id="ODQ60019.1"/>
    </source>
</evidence>
<feature type="non-terminal residue" evidence="5">
    <location>
        <position position="133"/>
    </location>
</feature>
<protein>
    <submittedName>
        <fullName evidence="5">Uncharacterized protein</fullName>
    </submittedName>
</protein>
<dbReference type="Gene3D" id="3.30.70.3250">
    <property type="entry name" value="Ribonuclease P, Pop5 subunit"/>
    <property type="match status" value="1"/>
</dbReference>
<name>A0A1E3P3G4_WICAA</name>
<dbReference type="GO" id="GO:0034965">
    <property type="term" value="P:intronic box C/D snoRNA processing"/>
    <property type="evidence" value="ECO:0007669"/>
    <property type="project" value="EnsemblFungi"/>
</dbReference>